<evidence type="ECO:0000256" key="3">
    <source>
        <dbReference type="ARBA" id="ARBA00023295"/>
    </source>
</evidence>
<evidence type="ECO:0000313" key="6">
    <source>
        <dbReference type="EMBL" id="BAX78800.1"/>
    </source>
</evidence>
<dbReference type="Pfam" id="PF04616">
    <property type="entry name" value="Glyco_hydro_43"/>
    <property type="match status" value="1"/>
</dbReference>
<keyword evidence="3 4" id="KW-0326">Glycosidase</keyword>
<dbReference type="KEGG" id="mbas:ALGA_0406"/>
<accession>A0A1Y1CER1</accession>
<dbReference type="SUPFAM" id="SSF75005">
    <property type="entry name" value="Arabinanase/levansucrase/invertase"/>
    <property type="match status" value="1"/>
</dbReference>
<keyword evidence="2 4" id="KW-0378">Hydrolase</keyword>
<organism evidence="6 7">
    <name type="scientific">Labilibaculum antarcticum</name>
    <dbReference type="NCBI Taxonomy" id="1717717"/>
    <lineage>
        <taxon>Bacteria</taxon>
        <taxon>Pseudomonadati</taxon>
        <taxon>Bacteroidota</taxon>
        <taxon>Bacteroidia</taxon>
        <taxon>Marinilabiliales</taxon>
        <taxon>Marinifilaceae</taxon>
        <taxon>Labilibaculum</taxon>
    </lineage>
</organism>
<dbReference type="GO" id="GO:0004553">
    <property type="term" value="F:hydrolase activity, hydrolyzing O-glycosyl compounds"/>
    <property type="evidence" value="ECO:0007669"/>
    <property type="project" value="InterPro"/>
</dbReference>
<dbReference type="Gene3D" id="2.115.10.20">
    <property type="entry name" value="Glycosyl hydrolase domain, family 43"/>
    <property type="match status" value="1"/>
</dbReference>
<sequence length="350" mass="39424">MCKIIDVRILLFLVLLTGFSQQLLTAQETQVEIKPAQIWVDTNGHQINAHGGGVLFHDGVYYWYGEHKLEGKSEAQFADGGIHCYSSTDLLNWNDEGLVLSVDYEDEDHDLAYGCILERVKVVYNEKNKQFVAFFKLYLKGVGYESNYVGVAVADKPAGPFTYHHKFRGGGTSKGSGDFSMFKDDDGTLYHLAVRKPDKAFVIGKLDADYYYPDGEYQIAEGVKVHTEAPAVIKRNGVYHMLGSGSKGWNPNPARYHTTDNLLGTWTYHGNPCRGFNAIDSLGVEKTFGGQASYIIPVQGKNDAYIAMFDIWRPKQPITGRYIWLPIKFVDAKMLISWRDTWGIDVFDLE</sequence>
<reference evidence="7" key="2">
    <citation type="journal article" date="2020" name="Antonie Van Leeuwenhoek">
        <title>Labilibaculum antarcticum sp. nov., a novel facultative anaerobic, psychrotorelant bacterium isolated from marine sediment of Antarctica.</title>
        <authorList>
            <person name="Watanabe M."/>
            <person name="Kojima H."/>
            <person name="Fukui M."/>
        </authorList>
    </citation>
    <scope>NUCLEOTIDE SEQUENCE [LARGE SCALE GENOMIC DNA]</scope>
    <source>
        <strain evidence="7">SPP2</strain>
    </source>
</reference>
<comment type="similarity">
    <text evidence="1 4">Belongs to the glycosyl hydrolase 43 family.</text>
</comment>
<name>A0A1Y1CER1_9BACT</name>
<dbReference type="AlphaFoldDB" id="A0A1Y1CER1"/>
<evidence type="ECO:0000256" key="4">
    <source>
        <dbReference type="RuleBase" id="RU361187"/>
    </source>
</evidence>
<dbReference type="Proteomes" id="UP000218267">
    <property type="component" value="Chromosome"/>
</dbReference>
<evidence type="ECO:0000256" key="1">
    <source>
        <dbReference type="ARBA" id="ARBA00009865"/>
    </source>
</evidence>
<evidence type="ECO:0000313" key="7">
    <source>
        <dbReference type="Proteomes" id="UP000218267"/>
    </source>
</evidence>
<dbReference type="RefSeq" id="WP_162845365.1">
    <property type="nucleotide sequence ID" value="NZ_AP018042.1"/>
</dbReference>
<dbReference type="PANTHER" id="PTHR22925:SF3">
    <property type="entry name" value="GLYCOSYL HYDROLASE FAMILY PROTEIN 43"/>
    <property type="match status" value="1"/>
</dbReference>
<dbReference type="EMBL" id="AP018042">
    <property type="protein sequence ID" value="BAX78800.1"/>
    <property type="molecule type" value="Genomic_DNA"/>
</dbReference>
<dbReference type="PANTHER" id="PTHR22925">
    <property type="entry name" value="GLYCOSYL HYDROLASE 43 FAMILY MEMBER"/>
    <property type="match status" value="1"/>
</dbReference>
<proteinExistence type="inferred from homology"/>
<gene>
    <name evidence="6" type="ORF">ALGA_0406</name>
</gene>
<dbReference type="InterPro" id="IPR023296">
    <property type="entry name" value="Glyco_hydro_beta-prop_sf"/>
</dbReference>
<evidence type="ECO:0000256" key="5">
    <source>
        <dbReference type="SAM" id="SignalP"/>
    </source>
</evidence>
<reference evidence="6 7" key="1">
    <citation type="journal article" date="2018" name="Mar. Genomics">
        <title>Complete genome sequence of Marinifilaceae bacterium strain SPP2, isolated from the Antarctic marine sediment.</title>
        <authorList>
            <person name="Watanabe M."/>
            <person name="Kojima H."/>
            <person name="Fukui M."/>
        </authorList>
    </citation>
    <scope>NUCLEOTIDE SEQUENCE [LARGE SCALE GENOMIC DNA]</scope>
    <source>
        <strain evidence="6 7">SPP2</strain>
    </source>
</reference>
<dbReference type="InterPro" id="IPR006710">
    <property type="entry name" value="Glyco_hydro_43"/>
</dbReference>
<keyword evidence="7" id="KW-1185">Reference proteome</keyword>
<feature type="signal peptide" evidence="5">
    <location>
        <begin position="1"/>
        <end position="25"/>
    </location>
</feature>
<protein>
    <recommendedName>
        <fullName evidence="8">Beta-glucanase</fullName>
    </recommendedName>
</protein>
<evidence type="ECO:0000256" key="2">
    <source>
        <dbReference type="ARBA" id="ARBA00022801"/>
    </source>
</evidence>
<dbReference type="CDD" id="cd18826">
    <property type="entry name" value="GH43_CtGH43-like"/>
    <property type="match status" value="1"/>
</dbReference>
<keyword evidence="5" id="KW-0732">Signal</keyword>
<dbReference type="GO" id="GO:0005975">
    <property type="term" value="P:carbohydrate metabolic process"/>
    <property type="evidence" value="ECO:0007669"/>
    <property type="project" value="InterPro"/>
</dbReference>
<evidence type="ECO:0008006" key="8">
    <source>
        <dbReference type="Google" id="ProtNLM"/>
    </source>
</evidence>
<feature type="chain" id="PRO_5012192019" description="Beta-glucanase" evidence="5">
    <location>
        <begin position="26"/>
        <end position="350"/>
    </location>
</feature>